<feature type="transmembrane region" description="Helical" evidence="11">
    <location>
        <begin position="60"/>
        <end position="87"/>
    </location>
</feature>
<dbReference type="GO" id="GO:0004930">
    <property type="term" value="F:G protein-coupled receptor activity"/>
    <property type="evidence" value="ECO:0007669"/>
    <property type="project" value="UniProtKB-KW"/>
</dbReference>
<comment type="caution">
    <text evidence="13">The sequence shown here is derived from an EMBL/GenBank/DDBJ whole genome shotgun (WGS) entry which is preliminary data.</text>
</comment>
<keyword evidence="5 11" id="KW-1133">Transmembrane helix</keyword>
<dbReference type="PROSITE" id="PS50262">
    <property type="entry name" value="G_PROTEIN_RECEP_F1_2"/>
    <property type="match status" value="1"/>
</dbReference>
<dbReference type="AlphaFoldDB" id="A0AAV7DFL1"/>
<reference evidence="13" key="1">
    <citation type="thesis" date="2020" institute="ProQuest LLC" country="789 East Eisenhower Parkway, Ann Arbor, MI, USA">
        <title>Comparative Genomics and Chromosome Evolution.</title>
        <authorList>
            <person name="Mudd A.B."/>
        </authorList>
    </citation>
    <scope>NUCLEOTIDE SEQUENCE</scope>
    <source>
        <strain evidence="13">237g6f4</strain>
        <tissue evidence="13">Blood</tissue>
    </source>
</reference>
<dbReference type="FunFam" id="1.20.1070.10:FF:000013">
    <property type="entry name" value="Olfactory receptor"/>
    <property type="match status" value="1"/>
</dbReference>
<evidence type="ECO:0000256" key="8">
    <source>
        <dbReference type="ARBA" id="ARBA00023170"/>
    </source>
</evidence>
<feature type="transmembrane region" description="Helical" evidence="11">
    <location>
        <begin position="25"/>
        <end position="48"/>
    </location>
</feature>
<dbReference type="InterPro" id="IPR047132">
    <property type="entry name" value="Olfact_rcpt_6C-like"/>
</dbReference>
<dbReference type="InterPro" id="IPR017452">
    <property type="entry name" value="GPCR_Rhodpsn_7TM"/>
</dbReference>
<evidence type="ECO:0000259" key="12">
    <source>
        <dbReference type="PROSITE" id="PS50262"/>
    </source>
</evidence>
<feature type="transmembrane region" description="Helical" evidence="11">
    <location>
        <begin position="272"/>
        <end position="291"/>
    </location>
</feature>
<dbReference type="Pfam" id="PF13853">
    <property type="entry name" value="7tm_4"/>
    <property type="match status" value="1"/>
</dbReference>
<keyword evidence="9 10" id="KW-0807">Transducer</keyword>
<dbReference type="EMBL" id="WNYA01000001">
    <property type="protein sequence ID" value="KAG8596285.1"/>
    <property type="molecule type" value="Genomic_DNA"/>
</dbReference>
<dbReference type="PRINTS" id="PR00245">
    <property type="entry name" value="OLFACTORYR"/>
</dbReference>
<evidence type="ECO:0000256" key="11">
    <source>
        <dbReference type="RuleBase" id="RU363047"/>
    </source>
</evidence>
<feature type="transmembrane region" description="Helical" evidence="11">
    <location>
        <begin position="140"/>
        <end position="161"/>
    </location>
</feature>
<keyword evidence="7 11" id="KW-0472">Membrane</keyword>
<dbReference type="InterPro" id="IPR000725">
    <property type="entry name" value="Olfact_rcpt"/>
</dbReference>
<dbReference type="PANTHER" id="PTHR26454">
    <property type="entry name" value="OLFACTORY RECEPTOR"/>
    <property type="match status" value="1"/>
</dbReference>
<dbReference type="SUPFAM" id="SSF81321">
    <property type="entry name" value="Family A G protein-coupled receptor-like"/>
    <property type="match status" value="1"/>
</dbReference>
<dbReference type="GO" id="GO:0004984">
    <property type="term" value="F:olfactory receptor activity"/>
    <property type="evidence" value="ECO:0007669"/>
    <property type="project" value="InterPro"/>
</dbReference>
<proteinExistence type="inferred from homology"/>
<comment type="similarity">
    <text evidence="10">Belongs to the G-protein coupled receptor 1 family.</text>
</comment>
<sequence>MEDTNDTLFGEFILNGFSGGSKLEITLFVIIMFLFFIIVFGNAFLIFIICTNDRLHLPMYFFLVTLSLTEILTNFIVIPKILVIIIAHQKTISKATCFTQCFFYFFCTSSCFLFLGVMSFDRYLAICHPLRYCTIMQSKFCLQLVLSCLVGTVCSLLYPIIILSHMSYCSQILDDLFCDSAALMRVACIDATFLKVYGIFSAVFILLVPLIITIVSYILIISAVIRLPTDTGRQKTFSTCLSHLTMVAIVFGTAIFLEMRPPAYQTVTANKVMGLGTTMLAPLANPFVYTLRNQNVKHAIVATLKTTKKIF</sequence>
<keyword evidence="4 11" id="KW-0552">Olfaction</keyword>
<dbReference type="GO" id="GO:0005886">
    <property type="term" value="C:plasma membrane"/>
    <property type="evidence" value="ECO:0007669"/>
    <property type="project" value="UniProtKB-SubCell"/>
</dbReference>
<evidence type="ECO:0000256" key="5">
    <source>
        <dbReference type="ARBA" id="ARBA00022989"/>
    </source>
</evidence>
<gene>
    <name evidence="13" type="ORF">GDO81_001818</name>
</gene>
<evidence type="ECO:0000256" key="1">
    <source>
        <dbReference type="ARBA" id="ARBA00004651"/>
    </source>
</evidence>
<keyword evidence="2 11" id="KW-1003">Cell membrane</keyword>
<feature type="transmembrane region" description="Helical" evidence="11">
    <location>
        <begin position="237"/>
        <end position="257"/>
    </location>
</feature>
<accession>A0AAV7DFL1</accession>
<evidence type="ECO:0000256" key="7">
    <source>
        <dbReference type="ARBA" id="ARBA00023136"/>
    </source>
</evidence>
<evidence type="ECO:0000256" key="9">
    <source>
        <dbReference type="ARBA" id="ARBA00023224"/>
    </source>
</evidence>
<dbReference type="PANTHER" id="PTHR26454:SF18">
    <property type="entry name" value="OLFACTORY RECEPTOR 6C76"/>
    <property type="match status" value="1"/>
</dbReference>
<keyword evidence="3 10" id="KW-0812">Transmembrane</keyword>
<keyword evidence="6 10" id="KW-0297">G-protein coupled receptor</keyword>
<feature type="transmembrane region" description="Helical" evidence="11">
    <location>
        <begin position="199"/>
        <end position="225"/>
    </location>
</feature>
<evidence type="ECO:0000256" key="4">
    <source>
        <dbReference type="ARBA" id="ARBA00022725"/>
    </source>
</evidence>
<dbReference type="PRINTS" id="PR00237">
    <property type="entry name" value="GPCRRHODOPSN"/>
</dbReference>
<organism evidence="13 14">
    <name type="scientific">Engystomops pustulosus</name>
    <name type="common">Tungara frog</name>
    <name type="synonym">Physalaemus pustulosus</name>
    <dbReference type="NCBI Taxonomy" id="76066"/>
    <lineage>
        <taxon>Eukaryota</taxon>
        <taxon>Metazoa</taxon>
        <taxon>Chordata</taxon>
        <taxon>Craniata</taxon>
        <taxon>Vertebrata</taxon>
        <taxon>Euteleostomi</taxon>
        <taxon>Amphibia</taxon>
        <taxon>Batrachia</taxon>
        <taxon>Anura</taxon>
        <taxon>Neobatrachia</taxon>
        <taxon>Hyloidea</taxon>
        <taxon>Leptodactylidae</taxon>
        <taxon>Leiuperinae</taxon>
        <taxon>Engystomops</taxon>
    </lineage>
</organism>
<dbReference type="Proteomes" id="UP000824782">
    <property type="component" value="Unassembled WGS sequence"/>
</dbReference>
<evidence type="ECO:0000313" key="14">
    <source>
        <dbReference type="Proteomes" id="UP000824782"/>
    </source>
</evidence>
<evidence type="ECO:0000256" key="6">
    <source>
        <dbReference type="ARBA" id="ARBA00023040"/>
    </source>
</evidence>
<evidence type="ECO:0000313" key="13">
    <source>
        <dbReference type="EMBL" id="KAG8596285.1"/>
    </source>
</evidence>
<evidence type="ECO:0000256" key="2">
    <source>
        <dbReference type="ARBA" id="ARBA00022475"/>
    </source>
</evidence>
<name>A0AAV7DFL1_ENGPU</name>
<evidence type="ECO:0000256" key="3">
    <source>
        <dbReference type="ARBA" id="ARBA00022692"/>
    </source>
</evidence>
<dbReference type="PROSITE" id="PS00237">
    <property type="entry name" value="G_PROTEIN_RECEP_F1_1"/>
    <property type="match status" value="1"/>
</dbReference>
<keyword evidence="8 10" id="KW-0675">Receptor</keyword>
<protein>
    <recommendedName>
        <fullName evidence="11">Olfactory receptor</fullName>
    </recommendedName>
</protein>
<dbReference type="Gene3D" id="1.20.1070.10">
    <property type="entry name" value="Rhodopsin 7-helix transmembrane proteins"/>
    <property type="match status" value="1"/>
</dbReference>
<dbReference type="InterPro" id="IPR000276">
    <property type="entry name" value="GPCR_Rhodpsn"/>
</dbReference>
<feature type="domain" description="G-protein coupled receptors family 1 profile" evidence="12">
    <location>
        <begin position="41"/>
        <end position="289"/>
    </location>
</feature>
<keyword evidence="11" id="KW-0716">Sensory transduction</keyword>
<evidence type="ECO:0000256" key="10">
    <source>
        <dbReference type="RuleBase" id="RU000688"/>
    </source>
</evidence>
<feature type="transmembrane region" description="Helical" evidence="11">
    <location>
        <begin position="102"/>
        <end position="120"/>
    </location>
</feature>
<keyword evidence="14" id="KW-1185">Reference proteome</keyword>
<comment type="subcellular location">
    <subcellularLocation>
        <location evidence="1 11">Cell membrane</location>
        <topology evidence="1 11">Multi-pass membrane protein</topology>
    </subcellularLocation>
</comment>